<keyword evidence="2" id="KW-0812">Transmembrane</keyword>
<dbReference type="EMBL" id="JAPEVG010000695">
    <property type="protein sequence ID" value="KAJ8456346.1"/>
    <property type="molecule type" value="Genomic_DNA"/>
</dbReference>
<feature type="domain" description="DUF6533" evidence="3">
    <location>
        <begin position="23"/>
        <end position="67"/>
    </location>
</feature>
<feature type="transmembrane region" description="Helical" evidence="2">
    <location>
        <begin position="226"/>
        <end position="244"/>
    </location>
</feature>
<evidence type="ECO:0000256" key="1">
    <source>
        <dbReference type="SAM" id="MobiDB-lite"/>
    </source>
</evidence>
<comment type="caution">
    <text evidence="4">The sequence shown here is derived from an EMBL/GenBank/DDBJ whole genome shotgun (WGS) entry which is preliminary data.</text>
</comment>
<feature type="transmembrane region" description="Helical" evidence="2">
    <location>
        <begin position="184"/>
        <end position="205"/>
    </location>
</feature>
<sequence>MSPTSSLEHLYPVLRDADISFFTTCAATALAFYEHLITIRLEVQQIWNRDVSGATILFVMTRYFMLLDRVFVVIGLYPIQDAGRCARCCSAVLWLHAATTSILITVMSAIAAIRIFALWNRDYVLLFIVMLTGIFPAFANLFLRSASTVYIVPAQFYTCQFAPTAVTAESYKASIDVFHSSTRVISIVSDGIVVVLTWVKTYRVYAITRRIRFRTDYSTLILRDGAVYFLAICVLNFVAIMYIWMTGTNLLNDLIVTLSAILMTRFLLNLRDQRAQIEDMSFMWGDSGDSKLSLSQPVSSLRFASMSGLFDTMGTMGGTVSMGSQVDELDLSEDEEIEGLDSPVPPGSAGTSEATCVASDDHVHDKELQKIPAGASAWA</sequence>
<evidence type="ECO:0000256" key="2">
    <source>
        <dbReference type="SAM" id="Phobius"/>
    </source>
</evidence>
<feature type="region of interest" description="Disordered" evidence="1">
    <location>
        <begin position="335"/>
        <end position="379"/>
    </location>
</feature>
<evidence type="ECO:0000313" key="5">
    <source>
        <dbReference type="Proteomes" id="UP001215151"/>
    </source>
</evidence>
<feature type="compositionally biased region" description="Basic and acidic residues" evidence="1">
    <location>
        <begin position="359"/>
        <end position="369"/>
    </location>
</feature>
<protein>
    <recommendedName>
        <fullName evidence="3">DUF6533 domain-containing protein</fullName>
    </recommendedName>
</protein>
<keyword evidence="5" id="KW-1185">Reference proteome</keyword>
<dbReference type="InterPro" id="IPR045340">
    <property type="entry name" value="DUF6533"/>
</dbReference>
<evidence type="ECO:0000259" key="3">
    <source>
        <dbReference type="Pfam" id="PF20151"/>
    </source>
</evidence>
<proteinExistence type="predicted"/>
<feature type="transmembrane region" description="Helical" evidence="2">
    <location>
        <begin position="51"/>
        <end position="79"/>
    </location>
</feature>
<reference evidence="4" key="1">
    <citation type="submission" date="2022-11" db="EMBL/GenBank/DDBJ databases">
        <title>Genome Sequence of Cubamyces cubensis.</title>
        <authorList>
            <person name="Buettner E."/>
        </authorList>
    </citation>
    <scope>NUCLEOTIDE SEQUENCE</scope>
    <source>
        <strain evidence="4">MPL-01</strain>
    </source>
</reference>
<accession>A0AAD7X752</accession>
<keyword evidence="2" id="KW-1133">Transmembrane helix</keyword>
<evidence type="ECO:0000313" key="4">
    <source>
        <dbReference type="EMBL" id="KAJ8456346.1"/>
    </source>
</evidence>
<feature type="transmembrane region" description="Helical" evidence="2">
    <location>
        <begin position="20"/>
        <end position="39"/>
    </location>
</feature>
<organism evidence="4 5">
    <name type="scientific">Trametes cubensis</name>
    <dbReference type="NCBI Taxonomy" id="1111947"/>
    <lineage>
        <taxon>Eukaryota</taxon>
        <taxon>Fungi</taxon>
        <taxon>Dikarya</taxon>
        <taxon>Basidiomycota</taxon>
        <taxon>Agaricomycotina</taxon>
        <taxon>Agaricomycetes</taxon>
        <taxon>Polyporales</taxon>
        <taxon>Polyporaceae</taxon>
        <taxon>Trametes</taxon>
    </lineage>
</organism>
<dbReference type="Proteomes" id="UP001215151">
    <property type="component" value="Unassembled WGS sequence"/>
</dbReference>
<gene>
    <name evidence="4" type="ORF">ONZ51_g12182</name>
</gene>
<feature type="transmembrane region" description="Helical" evidence="2">
    <location>
        <begin position="91"/>
        <end position="116"/>
    </location>
</feature>
<dbReference type="Pfam" id="PF20151">
    <property type="entry name" value="DUF6533"/>
    <property type="match status" value="1"/>
</dbReference>
<name>A0AAD7X752_9APHY</name>
<keyword evidence="2" id="KW-0472">Membrane</keyword>
<feature type="transmembrane region" description="Helical" evidence="2">
    <location>
        <begin position="123"/>
        <end position="143"/>
    </location>
</feature>
<dbReference type="AlphaFoldDB" id="A0AAD7X752"/>